<protein>
    <submittedName>
        <fullName evidence="13">Sodium/panthothenate symporter</fullName>
    </submittedName>
</protein>
<dbReference type="EMBL" id="CP021377">
    <property type="protein sequence ID" value="ART83193.1"/>
    <property type="molecule type" value="Genomic_DNA"/>
</dbReference>
<gene>
    <name evidence="13" type="ORF">CBP31_11695</name>
</gene>
<feature type="transmembrane region" description="Helical" evidence="12">
    <location>
        <begin position="190"/>
        <end position="218"/>
    </location>
</feature>
<dbReference type="CDD" id="cd10327">
    <property type="entry name" value="SLC5sbd_PanF"/>
    <property type="match status" value="1"/>
</dbReference>
<feature type="transmembrane region" description="Helical" evidence="12">
    <location>
        <begin position="156"/>
        <end position="178"/>
    </location>
</feature>
<dbReference type="NCBIfam" id="TIGR02119">
    <property type="entry name" value="panF"/>
    <property type="match status" value="1"/>
</dbReference>
<proteinExistence type="inferred from homology"/>
<keyword evidence="7 12" id="KW-1133">Transmembrane helix</keyword>
<dbReference type="Proteomes" id="UP000243937">
    <property type="component" value="Chromosome"/>
</dbReference>
<dbReference type="GO" id="GO:0015293">
    <property type="term" value="F:symporter activity"/>
    <property type="evidence" value="ECO:0007669"/>
    <property type="project" value="UniProtKB-KW"/>
</dbReference>
<keyword evidence="4" id="KW-1003">Cell membrane</keyword>
<evidence type="ECO:0000313" key="14">
    <source>
        <dbReference type="Proteomes" id="UP000243937"/>
    </source>
</evidence>
<keyword evidence="9" id="KW-0739">Sodium transport</keyword>
<dbReference type="InterPro" id="IPR050277">
    <property type="entry name" value="Sodium:Solute_Symporter"/>
</dbReference>
<evidence type="ECO:0000256" key="11">
    <source>
        <dbReference type="SAM" id="MobiDB-lite"/>
    </source>
</evidence>
<dbReference type="NCBIfam" id="TIGR00813">
    <property type="entry name" value="sss"/>
    <property type="match status" value="1"/>
</dbReference>
<dbReference type="GO" id="GO:0015233">
    <property type="term" value="F:pantothenate transmembrane transporter activity"/>
    <property type="evidence" value="ECO:0007669"/>
    <property type="project" value="InterPro"/>
</dbReference>
<feature type="transmembrane region" description="Helical" evidence="12">
    <location>
        <begin position="45"/>
        <end position="63"/>
    </location>
</feature>
<dbReference type="PROSITE" id="PS00456">
    <property type="entry name" value="NA_SOLUT_SYMP_1"/>
    <property type="match status" value="1"/>
</dbReference>
<dbReference type="InterPro" id="IPR011849">
    <property type="entry name" value="Na/pantothenate_symporter"/>
</dbReference>
<dbReference type="GO" id="GO:0005886">
    <property type="term" value="C:plasma membrane"/>
    <property type="evidence" value="ECO:0007669"/>
    <property type="project" value="TreeGrafter"/>
</dbReference>
<evidence type="ECO:0000256" key="5">
    <source>
        <dbReference type="ARBA" id="ARBA00022692"/>
    </source>
</evidence>
<dbReference type="PROSITE" id="PS00457">
    <property type="entry name" value="NA_SOLUT_SYMP_2"/>
    <property type="match status" value="1"/>
</dbReference>
<feature type="transmembrane region" description="Helical" evidence="12">
    <location>
        <begin position="122"/>
        <end position="144"/>
    </location>
</feature>
<dbReference type="Pfam" id="PF00474">
    <property type="entry name" value="SSF"/>
    <property type="match status" value="1"/>
</dbReference>
<feature type="transmembrane region" description="Helical" evidence="12">
    <location>
        <begin position="273"/>
        <end position="298"/>
    </location>
</feature>
<dbReference type="PANTHER" id="PTHR48086:SF4">
    <property type="entry name" value="SODIUM_PANTOTHENATE SYMPORTER"/>
    <property type="match status" value="1"/>
</dbReference>
<accession>A0A1Y0D6M1</accession>
<name>A0A1Y0D6M1_9GAMM</name>
<evidence type="ECO:0000256" key="12">
    <source>
        <dbReference type="SAM" id="Phobius"/>
    </source>
</evidence>
<dbReference type="Gene3D" id="1.20.1730.10">
    <property type="entry name" value="Sodium/glucose cotransporter"/>
    <property type="match status" value="1"/>
</dbReference>
<keyword evidence="8 12" id="KW-0472">Membrane</keyword>
<organism evidence="13 14">
    <name type="scientific">Oceanisphaera profunda</name>
    <dbReference type="NCBI Taxonomy" id="1416627"/>
    <lineage>
        <taxon>Bacteria</taxon>
        <taxon>Pseudomonadati</taxon>
        <taxon>Pseudomonadota</taxon>
        <taxon>Gammaproteobacteria</taxon>
        <taxon>Aeromonadales</taxon>
        <taxon>Aeromonadaceae</taxon>
        <taxon>Oceanisphaera</taxon>
    </lineage>
</organism>
<evidence type="ECO:0000256" key="4">
    <source>
        <dbReference type="ARBA" id="ARBA00022475"/>
    </source>
</evidence>
<feature type="transmembrane region" description="Helical" evidence="12">
    <location>
        <begin position="396"/>
        <end position="422"/>
    </location>
</feature>
<feature type="transmembrane region" description="Helical" evidence="12">
    <location>
        <begin position="373"/>
        <end position="390"/>
    </location>
</feature>
<evidence type="ECO:0000256" key="8">
    <source>
        <dbReference type="ARBA" id="ARBA00023136"/>
    </source>
</evidence>
<feature type="transmembrane region" description="Helical" evidence="12">
    <location>
        <begin position="69"/>
        <end position="94"/>
    </location>
</feature>
<dbReference type="KEGG" id="opf:CBP31_11695"/>
<feature type="transmembrane region" description="Helical" evidence="12">
    <location>
        <begin position="238"/>
        <end position="261"/>
    </location>
</feature>
<dbReference type="AlphaFoldDB" id="A0A1Y0D6M1"/>
<dbReference type="GO" id="GO:0015081">
    <property type="term" value="F:sodium ion transmembrane transporter activity"/>
    <property type="evidence" value="ECO:0007669"/>
    <property type="project" value="InterPro"/>
</dbReference>
<evidence type="ECO:0000256" key="6">
    <source>
        <dbReference type="ARBA" id="ARBA00022847"/>
    </source>
</evidence>
<dbReference type="InterPro" id="IPR001734">
    <property type="entry name" value="Na/solute_symporter"/>
</dbReference>
<evidence type="ECO:0000256" key="9">
    <source>
        <dbReference type="ARBA" id="ARBA00023201"/>
    </source>
</evidence>
<dbReference type="GO" id="GO:0036376">
    <property type="term" value="P:sodium ion export across plasma membrane"/>
    <property type="evidence" value="ECO:0007669"/>
    <property type="project" value="InterPro"/>
</dbReference>
<keyword evidence="3" id="KW-0813">Transport</keyword>
<evidence type="ECO:0000313" key="13">
    <source>
        <dbReference type="EMBL" id="ART83193.1"/>
    </source>
</evidence>
<feature type="transmembrane region" description="Helical" evidence="12">
    <location>
        <begin position="310"/>
        <end position="332"/>
    </location>
</feature>
<feature type="region of interest" description="Disordered" evidence="11">
    <location>
        <begin position="490"/>
        <end position="511"/>
    </location>
</feature>
<evidence type="ECO:0000256" key="1">
    <source>
        <dbReference type="ARBA" id="ARBA00004141"/>
    </source>
</evidence>
<feature type="transmembrane region" description="Helical" evidence="12">
    <location>
        <begin position="6"/>
        <end position="24"/>
    </location>
</feature>
<dbReference type="PROSITE" id="PS50283">
    <property type="entry name" value="NA_SOLUT_SYMP_3"/>
    <property type="match status" value="1"/>
</dbReference>
<evidence type="ECO:0000256" key="3">
    <source>
        <dbReference type="ARBA" id="ARBA00022448"/>
    </source>
</evidence>
<evidence type="ECO:0000256" key="7">
    <source>
        <dbReference type="ARBA" id="ARBA00022989"/>
    </source>
</evidence>
<dbReference type="PANTHER" id="PTHR48086">
    <property type="entry name" value="SODIUM/PROLINE SYMPORTER-RELATED"/>
    <property type="match status" value="1"/>
</dbReference>
<comment type="similarity">
    <text evidence="2 10">Belongs to the sodium:solute symporter (SSF) (TC 2.A.21) family.</text>
</comment>
<comment type="subcellular location">
    <subcellularLocation>
        <location evidence="1">Membrane</location>
        <topology evidence="1">Multi-pass membrane protein</topology>
    </subcellularLocation>
</comment>
<dbReference type="OrthoDB" id="9789704at2"/>
<keyword evidence="6" id="KW-0769">Symport</keyword>
<dbReference type="RefSeq" id="WP_087037463.1">
    <property type="nucleotide sequence ID" value="NZ_CP021377.1"/>
</dbReference>
<keyword evidence="5 12" id="KW-0812">Transmembrane</keyword>
<keyword evidence="14" id="KW-1185">Reference proteome</keyword>
<dbReference type="InterPro" id="IPR038377">
    <property type="entry name" value="Na/Glc_symporter_sf"/>
</dbReference>
<dbReference type="InterPro" id="IPR018212">
    <property type="entry name" value="Na/solute_symporter_CS"/>
</dbReference>
<sequence length="511" mass="53805">MNLALIVPLICYLLAMLGLGFYLSRRPTEGSFVENYFLGNRSMGGFVLAMTMVATYASASSFIGGPGAAYSMGLGWVLLAMIQVPTVWLTLGVLGKQFAVIARRVNALTINDMLYARYRSPLVVILAALGLLAAFIATMVVQFIGGARLLETVTGLPYQGGLIIFATTVMLYTLIGGFRAVVVTDAVQGILMLIGTIVLLVGVLTAGGGASAMFSALAEIDPGLVSPRGPDDFLSSSFMLSFWVLVCFGVIGLPHSAVRCLAYKDSKAMHKGIIIGTLVGALLMFGMHFAGALGRVLVPELTVPDKVMPTLMLTVLPPIVAGLFLAGPMAAIMSTIDSQLIQASATLVKDLYLNYVGRKPGSTPPSPTFIKRASRLVTLAVGVIVLLAALSPPDMIIWLNLLAFGALQAIFFWPLVLGLYWWRGTATGALASMLVGAISYGLLTTLGIKLFGLHAIVPSLTLSGLAYVIGSLLSPAPCAEVRALFGKNSGEELGKNSAERQAPGAQHETNT</sequence>
<keyword evidence="9" id="KW-0406">Ion transport</keyword>
<evidence type="ECO:0000256" key="10">
    <source>
        <dbReference type="RuleBase" id="RU362091"/>
    </source>
</evidence>
<feature type="transmembrane region" description="Helical" evidence="12">
    <location>
        <begin position="429"/>
        <end position="452"/>
    </location>
</feature>
<reference evidence="13 14" key="1">
    <citation type="journal article" date="2014" name="Int. J. Syst. Evol. Microbiol.">
        <title>Oceanisphaera profunda sp. nov., a marine bacterium isolated from deep-sea sediment, and emended description of the genus Oceanisphaera.</title>
        <authorList>
            <person name="Xu Z."/>
            <person name="Zhang X.Y."/>
            <person name="Su H.N."/>
            <person name="Yu Z.C."/>
            <person name="Liu C."/>
            <person name="Li H."/>
            <person name="Chen X.L."/>
            <person name="Song X.Y."/>
            <person name="Xie B.B."/>
            <person name="Qin Q.L."/>
            <person name="Zhou B.C."/>
            <person name="Shi M."/>
            <person name="Huang Y."/>
            <person name="Zhang Y.Z."/>
        </authorList>
    </citation>
    <scope>NUCLEOTIDE SEQUENCE [LARGE SCALE GENOMIC DNA]</scope>
    <source>
        <strain evidence="13 14">SM1222</strain>
    </source>
</reference>
<evidence type="ECO:0000256" key="2">
    <source>
        <dbReference type="ARBA" id="ARBA00006434"/>
    </source>
</evidence>
<keyword evidence="9" id="KW-0915">Sodium</keyword>